<evidence type="ECO:0000256" key="6">
    <source>
        <dbReference type="SAM" id="MobiDB-lite"/>
    </source>
</evidence>
<dbReference type="PROSITE" id="PS50202">
    <property type="entry name" value="MSP"/>
    <property type="match status" value="2"/>
</dbReference>
<evidence type="ECO:0000259" key="7">
    <source>
        <dbReference type="PROSITE" id="PS50202"/>
    </source>
</evidence>
<evidence type="ECO:0000313" key="9">
    <source>
        <dbReference type="Proteomes" id="UP001162031"/>
    </source>
</evidence>
<evidence type="ECO:0000313" key="8">
    <source>
        <dbReference type="EMBL" id="CAI5714617.1"/>
    </source>
</evidence>
<evidence type="ECO:0000256" key="1">
    <source>
        <dbReference type="ARBA" id="ARBA00004211"/>
    </source>
</evidence>
<comment type="similarity">
    <text evidence="2">Belongs to the VAMP-associated protein (VAP) (TC 9.B.17) family.</text>
</comment>
<dbReference type="SUPFAM" id="SSF49354">
    <property type="entry name" value="PapD-like"/>
    <property type="match status" value="2"/>
</dbReference>
<dbReference type="Proteomes" id="UP001162031">
    <property type="component" value="Unassembled WGS sequence"/>
</dbReference>
<evidence type="ECO:0000256" key="3">
    <source>
        <dbReference type="ARBA" id="ARBA00022692"/>
    </source>
</evidence>
<feature type="region of interest" description="Disordered" evidence="6">
    <location>
        <begin position="459"/>
        <end position="491"/>
    </location>
</feature>
<dbReference type="GO" id="GO:0005789">
    <property type="term" value="C:endoplasmic reticulum membrane"/>
    <property type="evidence" value="ECO:0007669"/>
    <property type="project" value="InterPro"/>
</dbReference>
<dbReference type="AlphaFoldDB" id="A0AAV0T793"/>
<feature type="region of interest" description="Disordered" evidence="6">
    <location>
        <begin position="546"/>
        <end position="570"/>
    </location>
</feature>
<keyword evidence="5" id="KW-0472">Membrane</keyword>
<dbReference type="InterPro" id="IPR000535">
    <property type="entry name" value="MSP_dom"/>
</dbReference>
<feature type="domain" description="MSP" evidence="7">
    <location>
        <begin position="11"/>
        <end position="154"/>
    </location>
</feature>
<evidence type="ECO:0000256" key="2">
    <source>
        <dbReference type="ARBA" id="ARBA00008932"/>
    </source>
</evidence>
<dbReference type="PANTHER" id="PTHR10809:SF6">
    <property type="entry name" value="AT11025P-RELATED"/>
    <property type="match status" value="1"/>
</dbReference>
<protein>
    <recommendedName>
        <fullName evidence="7">MSP domain-containing protein</fullName>
    </recommendedName>
</protein>
<dbReference type="PANTHER" id="PTHR10809">
    <property type="entry name" value="VESICLE-ASSOCIATED MEMBRANE PROTEIN-ASSOCIATED PROTEIN"/>
    <property type="match status" value="1"/>
</dbReference>
<keyword evidence="9" id="KW-1185">Reference proteome</keyword>
<dbReference type="Pfam" id="PF00635">
    <property type="entry name" value="Motile_Sperm"/>
    <property type="match status" value="2"/>
</dbReference>
<sequence length="595" mass="64670">MITAAVRVGSSLLLEPARELLFPLPDAAAPHQRPCCTLSLTNLSPCNDVIFRVRTRHPDAFTVRPTYGAIAPGASCRVVVAASNSTCDSVRAMDAEDMRVYQSSELFLVQSVERACDDHATASRDRTSSTWVRECWQTVTTDRVTEHKLVCRFAAVSSGVADGVDTSERRSGLRSLRSTSASSDASRSSRSGQRSSSMSAAELPSSRSSGYCERRGSRRSWSNYSTSSEPTGREGCQGRHASVDSDASFYTTIEPPEHAGGGAGKRMPGVTNGGVSSRAGRRGTVLTNDTMVSARSDVSVATTVAEPTRDRNSLLYHIQPDDALLFDVKPAPRMWGSRSFFIVNSSPDRCLMFRVRTSNQSGYVVKPSRGLVSATNALEVTIWICAPRHESEFDPTQREAKDSFLVEVANVTWDKYDELMNADEQKRTQTLRHLWTLVPRSERESTMLAVKLKMDNSITTTSSARGRSADGSSADARSKMNATGTTESRIERTRPQVVASVVEGLKKLSTSVSTGVSTAEGDIDYRYSDSDSDESVFTIAPTAITSTATGNKDREDNVADDGPSLHDPPNPTVIVVSADRMDTVDFSNPQLSFFI</sequence>
<feature type="region of interest" description="Disordered" evidence="6">
    <location>
        <begin position="162"/>
        <end position="284"/>
    </location>
</feature>
<dbReference type="EMBL" id="CANTFL010000136">
    <property type="protein sequence ID" value="CAI5714617.1"/>
    <property type="molecule type" value="Genomic_DNA"/>
</dbReference>
<organism evidence="8 9">
    <name type="scientific">Hyaloperonospora brassicae</name>
    <name type="common">Brassica downy mildew</name>
    <name type="synonym">Peronospora brassicae</name>
    <dbReference type="NCBI Taxonomy" id="162125"/>
    <lineage>
        <taxon>Eukaryota</taxon>
        <taxon>Sar</taxon>
        <taxon>Stramenopiles</taxon>
        <taxon>Oomycota</taxon>
        <taxon>Peronosporomycetes</taxon>
        <taxon>Peronosporales</taxon>
        <taxon>Peronosporaceae</taxon>
        <taxon>Hyaloperonospora</taxon>
    </lineage>
</organism>
<dbReference type="Gene3D" id="2.60.40.10">
    <property type="entry name" value="Immunoglobulins"/>
    <property type="match status" value="2"/>
</dbReference>
<keyword evidence="3" id="KW-0812">Transmembrane</keyword>
<evidence type="ECO:0000256" key="4">
    <source>
        <dbReference type="ARBA" id="ARBA00022989"/>
    </source>
</evidence>
<dbReference type="InterPro" id="IPR013783">
    <property type="entry name" value="Ig-like_fold"/>
</dbReference>
<dbReference type="GO" id="GO:0061817">
    <property type="term" value="P:endoplasmic reticulum-plasma membrane tethering"/>
    <property type="evidence" value="ECO:0007669"/>
    <property type="project" value="TreeGrafter"/>
</dbReference>
<feature type="compositionally biased region" description="Low complexity" evidence="6">
    <location>
        <begin position="462"/>
        <end position="475"/>
    </location>
</feature>
<feature type="compositionally biased region" description="Low complexity" evidence="6">
    <location>
        <begin position="173"/>
        <end position="209"/>
    </location>
</feature>
<reference evidence="8" key="1">
    <citation type="submission" date="2022-12" db="EMBL/GenBank/DDBJ databases">
        <authorList>
            <person name="Webb A."/>
        </authorList>
    </citation>
    <scope>NUCLEOTIDE SEQUENCE</scope>
    <source>
        <strain evidence="8">Hp1</strain>
    </source>
</reference>
<gene>
    <name evidence="8" type="ORF">HBR001_LOCUS1276</name>
</gene>
<feature type="domain" description="MSP" evidence="7">
    <location>
        <begin position="315"/>
        <end position="453"/>
    </location>
</feature>
<comment type="subcellular location">
    <subcellularLocation>
        <location evidence="1">Membrane</location>
        <topology evidence="1">Single-pass type IV membrane protein</topology>
    </subcellularLocation>
</comment>
<dbReference type="InterPro" id="IPR016763">
    <property type="entry name" value="VAP"/>
</dbReference>
<comment type="caution">
    <text evidence="8">The sequence shown here is derived from an EMBL/GenBank/DDBJ whole genome shotgun (WGS) entry which is preliminary data.</text>
</comment>
<evidence type="ECO:0000256" key="5">
    <source>
        <dbReference type="ARBA" id="ARBA00023136"/>
    </source>
</evidence>
<dbReference type="InterPro" id="IPR008962">
    <property type="entry name" value="PapD-like_sf"/>
</dbReference>
<dbReference type="GO" id="GO:0090158">
    <property type="term" value="P:endoplasmic reticulum membrane organization"/>
    <property type="evidence" value="ECO:0007669"/>
    <property type="project" value="TreeGrafter"/>
</dbReference>
<name>A0AAV0T793_HYABA</name>
<feature type="compositionally biased region" description="Low complexity" evidence="6">
    <location>
        <begin position="219"/>
        <end position="228"/>
    </location>
</feature>
<dbReference type="GO" id="GO:0005886">
    <property type="term" value="C:plasma membrane"/>
    <property type="evidence" value="ECO:0007669"/>
    <property type="project" value="TreeGrafter"/>
</dbReference>
<keyword evidence="4" id="KW-1133">Transmembrane helix</keyword>
<accession>A0AAV0T793</accession>
<proteinExistence type="inferred from homology"/>